<dbReference type="OrthoDB" id="9780777at2"/>
<sequence>MKTYILGLSCYFHDSAAALLCDGEIVAAAQEERFTRIKQDPSFPKNAVKFCLNTAGITLDQVSRIFYYENPTEKFKRIMSTAVTSGWSGVRSLFFHVPGWLTNKLYVRKKLTKALGFANTPVPEITYINHHHSHAASAFFPSPFEKALVLCIDGVGEWDTTTAWVGEGRKLTKLWQTRFPHSLGLIYSAFTFYCGFKVDSGEYKLMGLAPYGRPVYADMIKKHLIQVQPDGSFEMDMSYFDYATGDQMTSEKFHDLFGGPPRDAESELTERQFNLASSIQAVLEEVVLLTARYWQKKTGLENLCLAGGVALNCVANGKLAQAGIFKNIWVQPASGDSGGSLGAALSGWYGHVGAPRIPDAGDSMKGSYLGTRYTREEILHYLNEQGAVFTELTEDKLCAEVAGILAQGNVTGWFQGRMEFGPRSLGARSILGDARNRQMQTVMNLKIKNRESFRPFAPVVLEEHAKDWFSVKTKSPYMLFVYPVANSKLTPPGPGAVQVSGLGKLNQIRSQIPAVTHVDNSARLQTVDGSHNPLFFSLLNAFHARTGCPVLVNTSFNVRGEPIVESPKDAYVCFMRTSMDYLVLGNFLLRKQDQPDWEEKIDWKKHYPLD</sequence>
<dbReference type="Pfam" id="PF16861">
    <property type="entry name" value="Carbam_trans_C"/>
    <property type="match status" value="1"/>
</dbReference>
<dbReference type="InterPro" id="IPR038152">
    <property type="entry name" value="Carbam_trans_C_sf"/>
</dbReference>
<dbReference type="Gene3D" id="3.90.870.20">
    <property type="entry name" value="Carbamoyltransferase, C-terminal domain"/>
    <property type="match status" value="1"/>
</dbReference>
<comment type="caution">
    <text evidence="4">The sequence shown here is derived from an EMBL/GenBank/DDBJ whole genome shotgun (WGS) entry which is preliminary data.</text>
</comment>
<dbReference type="Gene3D" id="3.30.420.40">
    <property type="match status" value="2"/>
</dbReference>
<dbReference type="AlphaFoldDB" id="A0A4R1NFQ9"/>
<dbReference type="SUPFAM" id="SSF53067">
    <property type="entry name" value="Actin-like ATPase domain"/>
    <property type="match status" value="1"/>
</dbReference>
<evidence type="ECO:0000259" key="2">
    <source>
        <dbReference type="Pfam" id="PF02543"/>
    </source>
</evidence>
<dbReference type="InterPro" id="IPR051338">
    <property type="entry name" value="NodU/CmcH_Carbamoyltrnsfr"/>
</dbReference>
<name>A0A4R1NFQ9_9GAMM</name>
<dbReference type="EMBL" id="SJOI01000001">
    <property type="protein sequence ID" value="TCL05807.1"/>
    <property type="molecule type" value="Genomic_DNA"/>
</dbReference>
<dbReference type="InterPro" id="IPR003696">
    <property type="entry name" value="Carbtransf_dom"/>
</dbReference>
<dbReference type="InterPro" id="IPR031730">
    <property type="entry name" value="Carbam_trans_C"/>
</dbReference>
<evidence type="ECO:0000313" key="4">
    <source>
        <dbReference type="EMBL" id="TCL05807.1"/>
    </source>
</evidence>
<reference evidence="4 5" key="1">
    <citation type="submission" date="2019-02" db="EMBL/GenBank/DDBJ databases">
        <title>Investigation of anaerobic lignin degradation for improved lignocellulosic biofuels.</title>
        <authorList>
            <person name="Deangelis K."/>
        </authorList>
    </citation>
    <scope>NUCLEOTIDE SEQUENCE [LARGE SCALE GENOMIC DNA]</scope>
    <source>
        <strain evidence="4 5">159R</strain>
    </source>
</reference>
<evidence type="ECO:0000256" key="1">
    <source>
        <dbReference type="ARBA" id="ARBA00006129"/>
    </source>
</evidence>
<protein>
    <submittedName>
        <fullName evidence="4">Carbamoyltransferase</fullName>
    </submittedName>
</protein>
<dbReference type="Pfam" id="PF02543">
    <property type="entry name" value="Carbam_trans_N"/>
    <property type="match status" value="1"/>
</dbReference>
<evidence type="ECO:0000259" key="3">
    <source>
        <dbReference type="Pfam" id="PF16861"/>
    </source>
</evidence>
<evidence type="ECO:0000313" key="5">
    <source>
        <dbReference type="Proteomes" id="UP000294555"/>
    </source>
</evidence>
<feature type="domain" description="Carbamoyltransferase C-terminal" evidence="3">
    <location>
        <begin position="403"/>
        <end position="591"/>
    </location>
</feature>
<dbReference type="InterPro" id="IPR043129">
    <property type="entry name" value="ATPase_NBD"/>
</dbReference>
<accession>A0A4R1NFQ9</accession>
<proteinExistence type="inferred from homology"/>
<keyword evidence="4" id="KW-0808">Transferase</keyword>
<dbReference type="Proteomes" id="UP000294555">
    <property type="component" value="Unassembled WGS sequence"/>
</dbReference>
<comment type="similarity">
    <text evidence="1">Belongs to the NodU/CmcH family.</text>
</comment>
<dbReference type="GO" id="GO:0016740">
    <property type="term" value="F:transferase activity"/>
    <property type="evidence" value="ECO:0007669"/>
    <property type="project" value="UniProtKB-KW"/>
</dbReference>
<dbReference type="PANTHER" id="PTHR34847">
    <property type="entry name" value="NODULATION PROTEIN U"/>
    <property type="match status" value="1"/>
</dbReference>
<dbReference type="CDD" id="cd24098">
    <property type="entry name" value="ASKHA_NBD_TobZ_N"/>
    <property type="match status" value="1"/>
</dbReference>
<dbReference type="RefSeq" id="WP_132924695.1">
    <property type="nucleotide sequence ID" value="NZ_SJOI01000001.1"/>
</dbReference>
<keyword evidence="5" id="KW-1185">Reference proteome</keyword>
<organism evidence="4 5">
    <name type="scientific">Sodalis ligni</name>
    <dbReference type="NCBI Taxonomy" id="2697027"/>
    <lineage>
        <taxon>Bacteria</taxon>
        <taxon>Pseudomonadati</taxon>
        <taxon>Pseudomonadota</taxon>
        <taxon>Gammaproteobacteria</taxon>
        <taxon>Enterobacterales</taxon>
        <taxon>Bruguierivoracaceae</taxon>
        <taxon>Sodalis</taxon>
    </lineage>
</organism>
<feature type="domain" description="Carbamoyltransferase" evidence="2">
    <location>
        <begin position="5"/>
        <end position="345"/>
    </location>
</feature>
<dbReference type="PANTHER" id="PTHR34847:SF1">
    <property type="entry name" value="NODULATION PROTEIN U"/>
    <property type="match status" value="1"/>
</dbReference>
<gene>
    <name evidence="4" type="ORF">EZJ58_4027</name>
</gene>